<organism evidence="3 4">
    <name type="scientific">Noviherbaspirillum humi</name>
    <dbReference type="NCBI Taxonomy" id="1688639"/>
    <lineage>
        <taxon>Bacteria</taxon>
        <taxon>Pseudomonadati</taxon>
        <taxon>Pseudomonadota</taxon>
        <taxon>Betaproteobacteria</taxon>
        <taxon>Burkholderiales</taxon>
        <taxon>Oxalobacteraceae</taxon>
        <taxon>Noviherbaspirillum</taxon>
    </lineage>
</organism>
<feature type="chain" id="PRO_5012241176" evidence="1">
    <location>
        <begin position="24"/>
        <end position="245"/>
    </location>
</feature>
<reference evidence="3 4" key="1">
    <citation type="submission" date="2017-06" db="EMBL/GenBank/DDBJ databases">
        <authorList>
            <person name="Kim H.J."/>
            <person name="Triplett B.A."/>
        </authorList>
    </citation>
    <scope>NUCLEOTIDE SEQUENCE [LARGE SCALE GENOMIC DNA]</scope>
    <source>
        <strain evidence="3 4">U15</strain>
    </source>
</reference>
<keyword evidence="1" id="KW-0732">Signal</keyword>
<name>A0A239LI27_9BURK</name>
<feature type="domain" description="Ice-binding protein C-terminal" evidence="2">
    <location>
        <begin position="217"/>
        <end position="238"/>
    </location>
</feature>
<dbReference type="AlphaFoldDB" id="A0A239LI27"/>
<dbReference type="Pfam" id="PF07589">
    <property type="entry name" value="PEP-CTERM"/>
    <property type="match status" value="1"/>
</dbReference>
<gene>
    <name evidence="3" type="ORF">SAMN06265795_12267</name>
</gene>
<dbReference type="InterPro" id="IPR013424">
    <property type="entry name" value="Ice-binding_C"/>
</dbReference>
<dbReference type="RefSeq" id="WP_089401449.1">
    <property type="nucleotide sequence ID" value="NZ_FZOT01000022.1"/>
</dbReference>
<proteinExistence type="predicted"/>
<feature type="signal peptide" evidence="1">
    <location>
        <begin position="1"/>
        <end position="23"/>
    </location>
</feature>
<protein>
    <submittedName>
        <fullName evidence="3">PEP-CTERM protein-sorting domain-containing protein</fullName>
    </submittedName>
</protein>
<evidence type="ECO:0000256" key="1">
    <source>
        <dbReference type="SAM" id="SignalP"/>
    </source>
</evidence>
<accession>A0A239LI27</accession>
<dbReference type="OrthoDB" id="9180885at2"/>
<keyword evidence="4" id="KW-1185">Reference proteome</keyword>
<evidence type="ECO:0000259" key="2">
    <source>
        <dbReference type="Pfam" id="PF07589"/>
    </source>
</evidence>
<dbReference type="EMBL" id="FZOT01000022">
    <property type="protein sequence ID" value="SNT29319.1"/>
    <property type="molecule type" value="Genomic_DNA"/>
</dbReference>
<sequence>MKAITSILAAVALTVGVASSASATVFTYTSSGTISGGYNDSYDYSGLFGGGSLFGKSFTLTTSFDTNNNYWNESYPNQYSSSYGYAPMSVSVNVDGHSYATTISNSYSGQGFIANGVSTGNTSYDIDEVYTYGSGITDNGSYVEIQQYAYDYWNTFVGSSNSLDISRTIDPSNLFVSQAYFYLSDPTAGSTYFNIYGGTAYGVSSGIQSIVINGGNVPEPETLALFGIGLLGFAVTRRKAKKQAA</sequence>
<evidence type="ECO:0000313" key="4">
    <source>
        <dbReference type="Proteomes" id="UP000198284"/>
    </source>
</evidence>
<dbReference type="Proteomes" id="UP000198284">
    <property type="component" value="Unassembled WGS sequence"/>
</dbReference>
<dbReference type="NCBIfam" id="TIGR02595">
    <property type="entry name" value="PEP_CTERM"/>
    <property type="match status" value="1"/>
</dbReference>
<evidence type="ECO:0000313" key="3">
    <source>
        <dbReference type="EMBL" id="SNT29319.1"/>
    </source>
</evidence>